<dbReference type="RefSeq" id="WP_128759478.1">
    <property type="nucleotide sequence ID" value="NZ_QOVI01000001.1"/>
</dbReference>
<dbReference type="Proteomes" id="UP000289821">
    <property type="component" value="Unassembled WGS sequence"/>
</dbReference>
<keyword evidence="2" id="KW-1185">Reference proteome</keyword>
<evidence type="ECO:0000313" key="1">
    <source>
        <dbReference type="EMBL" id="RXG17878.1"/>
    </source>
</evidence>
<organism evidence="1 2">
    <name type="scientific">Leeuwenhoekiella aestuarii</name>
    <dbReference type="NCBI Taxonomy" id="2249426"/>
    <lineage>
        <taxon>Bacteria</taxon>
        <taxon>Pseudomonadati</taxon>
        <taxon>Bacteroidota</taxon>
        <taxon>Flavobacteriia</taxon>
        <taxon>Flavobacteriales</taxon>
        <taxon>Flavobacteriaceae</taxon>
        <taxon>Leeuwenhoekiella</taxon>
    </lineage>
</organism>
<reference evidence="1 2" key="1">
    <citation type="submission" date="2018-07" db="EMBL/GenBank/DDBJ databases">
        <title>Leeuwenhoekiella genomics.</title>
        <authorList>
            <person name="Tahon G."/>
            <person name="Willems A."/>
        </authorList>
    </citation>
    <scope>NUCLEOTIDE SEQUENCE [LARGE SCALE GENOMIC DNA]</scope>
    <source>
        <strain evidence="1 2">R-50232</strain>
    </source>
</reference>
<protein>
    <submittedName>
        <fullName evidence="1">Uncharacterized protein</fullName>
    </submittedName>
</protein>
<sequence>MIKNYLKFIVIGSLLASCSQDESLTPVQEVNLTATSQEDFELYETEFAVPSGLIHEDFDLITANAVEPTSCAPTPFSTIISELGYAGYDIYGLLYFDLYSQINQLSTFIDQDPQYFGADGEDTNYVVNRTRSLEKFWDMSDLITVRGQHNATLENRDKIADVYLNFSTLTEEEAYANADAFLEINEASTFLIESPLLSFDGFASSSDLIVIGDGLVELASEAGVEDKVVWTGILAHEWAHQIQFDNFDVWYPEGAADNAPEATRFTELEADFFAAFYMTHKRGATYNWKRVADFNELFFNIGDCQFTSPGHHGTPDQRMQAAKAGFDFAQSQRKKGQLLSADHVHWAFLTYLESSIL</sequence>
<dbReference type="AlphaFoldDB" id="A0A4Q0NZH9"/>
<accession>A0A4Q0NZH9</accession>
<dbReference type="EMBL" id="QOVI01000001">
    <property type="protein sequence ID" value="RXG17878.1"/>
    <property type="molecule type" value="Genomic_DNA"/>
</dbReference>
<dbReference type="OrthoDB" id="9152336at2"/>
<comment type="caution">
    <text evidence="1">The sequence shown here is derived from an EMBL/GenBank/DDBJ whole genome shotgun (WGS) entry which is preliminary data.</text>
</comment>
<name>A0A4Q0NZH9_9FLAO</name>
<evidence type="ECO:0000313" key="2">
    <source>
        <dbReference type="Proteomes" id="UP000289821"/>
    </source>
</evidence>
<proteinExistence type="predicted"/>
<gene>
    <name evidence="1" type="ORF">DSM04_10162</name>
</gene>
<dbReference type="PROSITE" id="PS51257">
    <property type="entry name" value="PROKAR_LIPOPROTEIN"/>
    <property type="match status" value="1"/>
</dbReference>